<keyword evidence="5 8" id="KW-1133">Transmembrane helix</keyword>
<evidence type="ECO:0000256" key="1">
    <source>
        <dbReference type="ARBA" id="ARBA00004651"/>
    </source>
</evidence>
<dbReference type="SUPFAM" id="SSF50182">
    <property type="entry name" value="Sm-like ribonucleoproteins"/>
    <property type="match status" value="1"/>
</dbReference>
<dbReference type="STRING" id="313368.SAMN04488012_107122"/>
<evidence type="ECO:0000256" key="7">
    <source>
        <dbReference type="SAM" id="MobiDB-lite"/>
    </source>
</evidence>
<keyword evidence="4 8" id="KW-0812">Transmembrane</keyword>
<dbReference type="SUPFAM" id="SSF82861">
    <property type="entry name" value="Mechanosensitive channel protein MscS (YggB), transmembrane region"/>
    <property type="match status" value="1"/>
</dbReference>
<keyword evidence="6 8" id="KW-0472">Membrane</keyword>
<gene>
    <name evidence="13" type="ORF">SAMN04488012_107122</name>
</gene>
<evidence type="ECO:0000256" key="4">
    <source>
        <dbReference type="ARBA" id="ARBA00022692"/>
    </source>
</evidence>
<dbReference type="Pfam" id="PF21082">
    <property type="entry name" value="MS_channel_3rd"/>
    <property type="match status" value="1"/>
</dbReference>
<feature type="transmembrane region" description="Helical" evidence="8">
    <location>
        <begin position="574"/>
        <end position="603"/>
    </location>
</feature>
<feature type="transmembrane region" description="Helical" evidence="8">
    <location>
        <begin position="507"/>
        <end position="524"/>
    </location>
</feature>
<dbReference type="InterPro" id="IPR011014">
    <property type="entry name" value="MscS_channel_TM-2"/>
</dbReference>
<dbReference type="PANTHER" id="PTHR30347">
    <property type="entry name" value="POTASSIUM CHANNEL RELATED"/>
    <property type="match status" value="1"/>
</dbReference>
<feature type="transmembrane region" description="Helical" evidence="8">
    <location>
        <begin position="235"/>
        <end position="255"/>
    </location>
</feature>
<feature type="domain" description="DUF3772" evidence="11">
    <location>
        <begin position="122"/>
        <end position="162"/>
    </location>
</feature>
<dbReference type="InterPro" id="IPR006685">
    <property type="entry name" value="MscS_channel_2nd"/>
</dbReference>
<feature type="transmembrane region" description="Helical" evidence="8">
    <location>
        <begin position="316"/>
        <end position="338"/>
    </location>
</feature>
<dbReference type="Proteomes" id="UP000184040">
    <property type="component" value="Unassembled WGS sequence"/>
</dbReference>
<dbReference type="RefSeq" id="WP_073128933.1">
    <property type="nucleotide sequence ID" value="NZ_FQZA01000007.1"/>
</dbReference>
<feature type="region of interest" description="Disordered" evidence="7">
    <location>
        <begin position="758"/>
        <end position="791"/>
    </location>
</feature>
<evidence type="ECO:0000256" key="5">
    <source>
        <dbReference type="ARBA" id="ARBA00022989"/>
    </source>
</evidence>
<keyword evidence="14" id="KW-1185">Reference proteome</keyword>
<sequence>MPLLRAWLCAFLLLVAGAVTAQDIPRPNYDAWSALTSEVEETLDGFATVATLEDLRAEIAQRRETFLAAQDINANRIATVESQIEALGPPPAEGEEPEAEDVAERRAELNQELAELRAPVIAAEEAFTLANGLIGQIDRTIREQYAQQLLAREATPLNPAYWLGAVDLLLEGWDTVATPVIEAWQNPGQRARAFDSLAAAVPLALVALLLIFRSRWWIRLISGWAVNHSTRGRGVVFFLLSLGQILFPTLGVYFLARAAALTGLFDGAAMTVLDALPLVAMPIFVSKWLADVLLGSEATAQPFWRGDDVPLTSLRWHSVLIGYAVTAIFAVALLANVTGRSDVPVDVLKFAPRVLLGCLLFSIGRILIRMGRGNTDESGTQRVGSSLLRLIGRLSIIAGVLGVLLAAVGYSNAAQAVLVPAAMTLGVTSVLGLLQKLVSDLYALLTGTAEGESEALAPLLIGFLLVLAALPVYALIWGARVADLTEVWSRFRAGFAFGDTRISPTDFLAFLLIFVIGYALTRLVQGTLRNTVLPKTRLDVGGRNAIVSGVGYIGIFLAALLAITGVGIDLTSLAVVAGALSVGIGFGLQNVVSNFVSGIILLIERPISEGDMIQVGDQMGYVRDISVRSTRIETFDRTDVIVPNADLVSNSVINWTRGNNVGRVIVPVGVAYGSDTERVAEILQEVAEAHPMVMLNPPPAILFRAFGASSLDFEIRAILRDVNFIVVVQSDLLHAIAKRFTEEGIEIPFPQQDLWLRNPETLRPVASGGAGSPSPDAPHSQPDASTPESPA</sequence>
<keyword evidence="9" id="KW-0732">Signal</keyword>
<reference evidence="13 14" key="1">
    <citation type="submission" date="2016-11" db="EMBL/GenBank/DDBJ databases">
        <authorList>
            <person name="Jaros S."/>
            <person name="Januszkiewicz K."/>
            <person name="Wedrychowicz H."/>
        </authorList>
    </citation>
    <scope>NUCLEOTIDE SEQUENCE [LARGE SCALE GENOMIC DNA]</scope>
    <source>
        <strain evidence="13 14">DSM 26892</strain>
    </source>
</reference>
<evidence type="ECO:0000256" key="2">
    <source>
        <dbReference type="ARBA" id="ARBA00008017"/>
    </source>
</evidence>
<protein>
    <submittedName>
        <fullName evidence="13">Small-conductance mechanosensitive channel</fullName>
    </submittedName>
</protein>
<feature type="transmembrane region" description="Helical" evidence="8">
    <location>
        <begin position="545"/>
        <end position="568"/>
    </location>
</feature>
<feature type="domain" description="Mechanosensitive ion channel MscS C-terminal" evidence="12">
    <location>
        <begin position="665"/>
        <end position="747"/>
    </location>
</feature>
<feature type="transmembrane region" description="Helical" evidence="8">
    <location>
        <begin position="350"/>
        <end position="368"/>
    </location>
</feature>
<dbReference type="AlphaFoldDB" id="A0A1M6ICD3"/>
<dbReference type="Gene3D" id="2.30.30.60">
    <property type="match status" value="1"/>
</dbReference>
<evidence type="ECO:0000259" key="10">
    <source>
        <dbReference type="Pfam" id="PF00924"/>
    </source>
</evidence>
<proteinExistence type="inferred from homology"/>
<dbReference type="Pfam" id="PF12607">
    <property type="entry name" value="DUF3772"/>
    <property type="match status" value="1"/>
</dbReference>
<feature type="signal peptide" evidence="9">
    <location>
        <begin position="1"/>
        <end position="21"/>
    </location>
</feature>
<feature type="transmembrane region" description="Helical" evidence="8">
    <location>
        <begin position="196"/>
        <end position="214"/>
    </location>
</feature>
<feature type="domain" description="Mechanosensitive ion channel MscS" evidence="10">
    <location>
        <begin position="590"/>
        <end position="657"/>
    </location>
</feature>
<evidence type="ECO:0000259" key="11">
    <source>
        <dbReference type="Pfam" id="PF12607"/>
    </source>
</evidence>
<comment type="subcellular location">
    <subcellularLocation>
        <location evidence="1">Cell membrane</location>
        <topology evidence="1">Multi-pass membrane protein</topology>
    </subcellularLocation>
</comment>
<dbReference type="InterPro" id="IPR010920">
    <property type="entry name" value="LSM_dom_sf"/>
</dbReference>
<dbReference type="GO" id="GO:0008381">
    <property type="term" value="F:mechanosensitive monoatomic ion channel activity"/>
    <property type="evidence" value="ECO:0007669"/>
    <property type="project" value="UniProtKB-ARBA"/>
</dbReference>
<dbReference type="InterPro" id="IPR049278">
    <property type="entry name" value="MS_channel_C"/>
</dbReference>
<comment type="similarity">
    <text evidence="2">Belongs to the MscS (TC 1.A.23) family.</text>
</comment>
<evidence type="ECO:0000256" key="9">
    <source>
        <dbReference type="SAM" id="SignalP"/>
    </source>
</evidence>
<accession>A0A1M6ICD3</accession>
<feature type="transmembrane region" description="Helical" evidence="8">
    <location>
        <begin position="416"/>
        <end position="434"/>
    </location>
</feature>
<evidence type="ECO:0000313" key="14">
    <source>
        <dbReference type="Proteomes" id="UP000184040"/>
    </source>
</evidence>
<dbReference type="InterPro" id="IPR011066">
    <property type="entry name" value="MscS_channel_C_sf"/>
</dbReference>
<dbReference type="EMBL" id="FQZA01000007">
    <property type="protein sequence ID" value="SHJ32149.1"/>
    <property type="molecule type" value="Genomic_DNA"/>
</dbReference>
<dbReference type="SUPFAM" id="SSF82689">
    <property type="entry name" value="Mechanosensitive channel protein MscS (YggB), C-terminal domain"/>
    <property type="match status" value="1"/>
</dbReference>
<name>A0A1M6ICD3_9RHOB</name>
<dbReference type="Gene3D" id="3.30.70.100">
    <property type="match status" value="1"/>
</dbReference>
<dbReference type="InterPro" id="IPR023408">
    <property type="entry name" value="MscS_beta-dom_sf"/>
</dbReference>
<evidence type="ECO:0000256" key="8">
    <source>
        <dbReference type="SAM" id="Phobius"/>
    </source>
</evidence>
<dbReference type="PANTHER" id="PTHR30347:SF1">
    <property type="entry name" value="MECHANOSENSITIVE CHANNEL MSCK"/>
    <property type="match status" value="1"/>
</dbReference>
<dbReference type="Gene3D" id="1.10.287.1260">
    <property type="match status" value="1"/>
</dbReference>
<dbReference type="InterPro" id="IPR052702">
    <property type="entry name" value="MscS-like_channel"/>
</dbReference>
<evidence type="ECO:0000259" key="12">
    <source>
        <dbReference type="Pfam" id="PF21082"/>
    </source>
</evidence>
<feature type="chain" id="PRO_5012906634" evidence="9">
    <location>
        <begin position="22"/>
        <end position="791"/>
    </location>
</feature>
<feature type="transmembrane region" description="Helical" evidence="8">
    <location>
        <begin position="455"/>
        <end position="476"/>
    </location>
</feature>
<feature type="compositionally biased region" description="Polar residues" evidence="7">
    <location>
        <begin position="782"/>
        <end position="791"/>
    </location>
</feature>
<dbReference type="InterPro" id="IPR022249">
    <property type="entry name" value="DUF3772"/>
</dbReference>
<evidence type="ECO:0000256" key="3">
    <source>
        <dbReference type="ARBA" id="ARBA00022475"/>
    </source>
</evidence>
<dbReference type="GO" id="GO:0005886">
    <property type="term" value="C:plasma membrane"/>
    <property type="evidence" value="ECO:0007669"/>
    <property type="project" value="UniProtKB-SubCell"/>
</dbReference>
<keyword evidence="3" id="KW-1003">Cell membrane</keyword>
<dbReference type="Pfam" id="PF00924">
    <property type="entry name" value="MS_channel_2nd"/>
    <property type="match status" value="1"/>
</dbReference>
<feature type="transmembrane region" description="Helical" evidence="8">
    <location>
        <begin position="388"/>
        <end position="410"/>
    </location>
</feature>
<evidence type="ECO:0000256" key="6">
    <source>
        <dbReference type="ARBA" id="ARBA00023136"/>
    </source>
</evidence>
<organism evidence="13 14">
    <name type="scientific">Palleronia salina</name>
    <dbReference type="NCBI Taxonomy" id="313368"/>
    <lineage>
        <taxon>Bacteria</taxon>
        <taxon>Pseudomonadati</taxon>
        <taxon>Pseudomonadota</taxon>
        <taxon>Alphaproteobacteria</taxon>
        <taxon>Rhodobacterales</taxon>
        <taxon>Roseobacteraceae</taxon>
        <taxon>Palleronia</taxon>
    </lineage>
</organism>
<evidence type="ECO:0000313" key="13">
    <source>
        <dbReference type="EMBL" id="SHJ32149.1"/>
    </source>
</evidence>